<dbReference type="RefSeq" id="WP_009990148.1">
    <property type="nucleotide sequence ID" value="NZ_ACUK01000101.1"/>
</dbReference>
<accession>D0KQ15</accession>
<dbReference type="AlphaFoldDB" id="D0KQ15"/>
<dbReference type="CDD" id="cd00267">
    <property type="entry name" value="ABC_ATPase"/>
    <property type="match status" value="1"/>
</dbReference>
<protein>
    <submittedName>
        <fullName evidence="4">ABC transporter related protein</fullName>
    </submittedName>
</protein>
<dbReference type="PANTHER" id="PTHR43850">
    <property type="entry name" value="ABC TRANSPORTER ATP-BINDING PROTEIN MA_4021-RELATED"/>
    <property type="match status" value="1"/>
</dbReference>
<evidence type="ECO:0000256" key="1">
    <source>
        <dbReference type="ARBA" id="ARBA00022741"/>
    </source>
</evidence>
<sequence>MLEYRDFTVKFESVVFQGINMTINRKGIVLGPNGSGKTTIIKATCGLMPYKGYIYVNGMEVRKIRNYLGLSTNLVEVYSIGRKVKDIVYIFEEIKNLDGDMFRRLLEEARLFDQVINKPLYKLSAGQSSIVRLALALSTNPKVALIDEPFENLDPARRLIIARWLKEYFEEGFVTTHELDLLKEFKDWDSYILINGKIYGPIPVTDLIEASVVEGDVENSILTIEIQEGKTLSFVKNAQIGARLTNLGSIDRIYGVM</sequence>
<dbReference type="GO" id="GO:0005524">
    <property type="term" value="F:ATP binding"/>
    <property type="evidence" value="ECO:0007669"/>
    <property type="project" value="UniProtKB-KW"/>
</dbReference>
<dbReference type="SUPFAM" id="SSF52540">
    <property type="entry name" value="P-loop containing nucleoside triphosphate hydrolases"/>
    <property type="match status" value="1"/>
</dbReference>
<dbReference type="PROSITE" id="PS50893">
    <property type="entry name" value="ABC_TRANSPORTER_2"/>
    <property type="match status" value="1"/>
</dbReference>
<dbReference type="KEGG" id="sol:Ssol_2842"/>
<dbReference type="InterPro" id="IPR003439">
    <property type="entry name" value="ABC_transporter-like_ATP-bd"/>
</dbReference>
<keyword evidence="2" id="KW-0067">ATP-binding</keyword>
<evidence type="ECO:0000313" key="4">
    <source>
        <dbReference type="EMBL" id="ACX92919.1"/>
    </source>
</evidence>
<gene>
    <name evidence="4" type="ordered locus">Ssol_2842</name>
</gene>
<evidence type="ECO:0000259" key="3">
    <source>
        <dbReference type="PROSITE" id="PS50893"/>
    </source>
</evidence>
<dbReference type="InterPro" id="IPR003593">
    <property type="entry name" value="AAA+_ATPase"/>
</dbReference>
<dbReference type="EMBL" id="CP001800">
    <property type="protein sequence ID" value="ACX92919.1"/>
    <property type="molecule type" value="Genomic_DNA"/>
</dbReference>
<proteinExistence type="predicted"/>
<reference evidence="4" key="1">
    <citation type="submission" date="2009-10" db="EMBL/GenBank/DDBJ databases">
        <title>Complete sequence of Sulfolobus solfataricus 98/2.</title>
        <authorList>
            <consortium name="US DOE Joint Genome Institute"/>
            <person name="Lucas S."/>
            <person name="Copeland A."/>
            <person name="Lapidus A."/>
            <person name="Glavina del Rio T."/>
            <person name="Tice H."/>
            <person name="Bruce D."/>
            <person name="Goodwin L."/>
            <person name="Pitluck S."/>
            <person name="Munk A.C."/>
            <person name="Brettin T."/>
            <person name="Detter J.C."/>
            <person name="Han C."/>
            <person name="Tapia R."/>
            <person name="Larimer F."/>
            <person name="Land M."/>
            <person name="Hauser L."/>
            <person name="Kyrpides N."/>
            <person name="Ovchinnikova G."/>
            <person name="Mead D."/>
        </authorList>
    </citation>
    <scope>NUCLEOTIDE SEQUENCE [LARGE SCALE GENOMIC DNA]</scope>
    <source>
        <strain evidence="4">98/2</strain>
    </source>
</reference>
<feature type="domain" description="ABC transporter" evidence="3">
    <location>
        <begin position="1"/>
        <end position="220"/>
    </location>
</feature>
<dbReference type="Pfam" id="PF00005">
    <property type="entry name" value="ABC_tran"/>
    <property type="match status" value="1"/>
</dbReference>
<dbReference type="HOGENOM" id="CLU_000604_1_11_2"/>
<keyword evidence="1" id="KW-0547">Nucleotide-binding</keyword>
<name>D0KQ15_SACS9</name>
<dbReference type="GO" id="GO:0016887">
    <property type="term" value="F:ATP hydrolysis activity"/>
    <property type="evidence" value="ECO:0007669"/>
    <property type="project" value="InterPro"/>
</dbReference>
<evidence type="ECO:0000256" key="2">
    <source>
        <dbReference type="ARBA" id="ARBA00022840"/>
    </source>
</evidence>
<dbReference type="SMART" id="SM00382">
    <property type="entry name" value="AAA"/>
    <property type="match status" value="1"/>
</dbReference>
<dbReference type="InterPro" id="IPR027417">
    <property type="entry name" value="P-loop_NTPase"/>
</dbReference>
<dbReference type="GeneID" id="1453622"/>
<dbReference type="Gene3D" id="3.40.50.300">
    <property type="entry name" value="P-loop containing nucleotide triphosphate hydrolases"/>
    <property type="match status" value="1"/>
</dbReference>
<dbReference type="PANTHER" id="PTHR43850:SF2">
    <property type="entry name" value="ABC TRANSPORTER ATP-BINDING PROTEIN MA_4021-RELATED"/>
    <property type="match status" value="1"/>
</dbReference>
<organism evidence="4">
    <name type="scientific">Saccharolobus solfataricus (strain 98/2)</name>
    <name type="common">Sulfolobus solfataricus</name>
    <dbReference type="NCBI Taxonomy" id="555311"/>
    <lineage>
        <taxon>Archaea</taxon>
        <taxon>Thermoproteota</taxon>
        <taxon>Thermoprotei</taxon>
        <taxon>Sulfolobales</taxon>
        <taxon>Sulfolobaceae</taxon>
        <taxon>Saccharolobus</taxon>
    </lineage>
</organism>